<feature type="binding site" evidence="4">
    <location>
        <position position="79"/>
    </location>
    <ligand>
        <name>substrate</name>
    </ligand>
</feature>
<keyword evidence="5" id="KW-0460">Magnesium</keyword>
<gene>
    <name evidence="6" type="ordered locus">SAR116_2289</name>
</gene>
<proteinExistence type="inferred from homology"/>
<accession>D5BPN0</accession>
<dbReference type="NCBIfam" id="TIGR02727">
    <property type="entry name" value="MTHFS_bact"/>
    <property type="match status" value="1"/>
</dbReference>
<organism evidence="6 7">
    <name type="scientific">Puniceispirillum marinum (strain IMCC1322)</name>
    <dbReference type="NCBI Taxonomy" id="488538"/>
    <lineage>
        <taxon>Bacteria</taxon>
        <taxon>Pseudomonadati</taxon>
        <taxon>Pseudomonadota</taxon>
        <taxon>Alphaproteobacteria</taxon>
        <taxon>Candidatus Puniceispirillales</taxon>
        <taxon>Candidatus Puniceispirillaceae</taxon>
        <taxon>Candidatus Puniceispirillum</taxon>
    </lineage>
</organism>
<evidence type="ECO:0000313" key="7">
    <source>
        <dbReference type="Proteomes" id="UP000007460"/>
    </source>
</evidence>
<dbReference type="SUPFAM" id="SSF100950">
    <property type="entry name" value="NagB/RpiA/CoA transferase-like"/>
    <property type="match status" value="1"/>
</dbReference>
<dbReference type="PANTHER" id="PTHR23407:SF1">
    <property type="entry name" value="5-FORMYLTETRAHYDROFOLATE CYCLO-LIGASE"/>
    <property type="match status" value="1"/>
</dbReference>
<protein>
    <recommendedName>
        <fullName evidence="5">5-formyltetrahydrofolate cyclo-ligase</fullName>
        <ecNumber evidence="5">6.3.3.2</ecNumber>
    </recommendedName>
</protein>
<dbReference type="Pfam" id="PF01812">
    <property type="entry name" value="5-FTHF_cyc-lig"/>
    <property type="match status" value="1"/>
</dbReference>
<dbReference type="Gene3D" id="3.40.50.10420">
    <property type="entry name" value="NagB/RpiA/CoA transferase-like"/>
    <property type="match status" value="1"/>
</dbReference>
<dbReference type="GO" id="GO:0005524">
    <property type="term" value="F:ATP binding"/>
    <property type="evidence" value="ECO:0007669"/>
    <property type="project" value="UniProtKB-KW"/>
</dbReference>
<dbReference type="Proteomes" id="UP000007460">
    <property type="component" value="Chromosome"/>
</dbReference>
<dbReference type="PIRSF" id="PIRSF006806">
    <property type="entry name" value="FTHF_cligase"/>
    <property type="match status" value="1"/>
</dbReference>
<dbReference type="AlphaFoldDB" id="D5BPN0"/>
<dbReference type="InterPro" id="IPR037171">
    <property type="entry name" value="NagB/RpiA_transferase-like"/>
</dbReference>
<evidence type="ECO:0000256" key="2">
    <source>
        <dbReference type="ARBA" id="ARBA00022741"/>
    </source>
</evidence>
<keyword evidence="7" id="KW-1185">Reference proteome</keyword>
<reference evidence="6 7" key="1">
    <citation type="journal article" date="2010" name="J. Bacteriol.">
        <title>Complete genome sequence of "Candidatus Puniceispirillum marinum" IMCC1322, a representative of the SAR116 clade in the Alphaproteobacteria.</title>
        <authorList>
            <person name="Oh H.M."/>
            <person name="Kwon K.K."/>
            <person name="Kang I."/>
            <person name="Kang S.G."/>
            <person name="Lee J.H."/>
            <person name="Kim S.J."/>
            <person name="Cho J.C."/>
        </authorList>
    </citation>
    <scope>NUCLEOTIDE SEQUENCE [LARGE SCALE GENOMIC DNA]</scope>
    <source>
        <strain evidence="6 7">IMCC1322</strain>
    </source>
</reference>
<keyword evidence="3 4" id="KW-0067">ATP-binding</keyword>
<keyword evidence="5" id="KW-0479">Metal-binding</keyword>
<dbReference type="GO" id="GO:0030272">
    <property type="term" value="F:5-formyltetrahydrofolate cyclo-ligase activity"/>
    <property type="evidence" value="ECO:0007669"/>
    <property type="project" value="UniProtKB-EC"/>
</dbReference>
<comment type="cofactor">
    <cofactor evidence="5">
        <name>Mg(2+)</name>
        <dbReference type="ChEBI" id="CHEBI:18420"/>
    </cofactor>
</comment>
<evidence type="ECO:0000256" key="4">
    <source>
        <dbReference type="PIRSR" id="PIRSR006806-1"/>
    </source>
</evidence>
<evidence type="ECO:0000256" key="3">
    <source>
        <dbReference type="ARBA" id="ARBA00022840"/>
    </source>
</evidence>
<keyword evidence="2 4" id="KW-0547">Nucleotide-binding</keyword>
<feature type="binding site" evidence="4">
    <location>
        <begin position="34"/>
        <end position="38"/>
    </location>
    <ligand>
        <name>ATP</name>
        <dbReference type="ChEBI" id="CHEBI:30616"/>
    </ligand>
</feature>
<dbReference type="STRING" id="488538.SAR116_2289"/>
<dbReference type="GO" id="GO:0046872">
    <property type="term" value="F:metal ion binding"/>
    <property type="evidence" value="ECO:0007669"/>
    <property type="project" value="UniProtKB-KW"/>
</dbReference>
<evidence type="ECO:0000256" key="1">
    <source>
        <dbReference type="ARBA" id="ARBA00010638"/>
    </source>
</evidence>
<dbReference type="InterPro" id="IPR024185">
    <property type="entry name" value="FTHF_cligase-like_sf"/>
</dbReference>
<name>D5BPN0_PUNMI</name>
<dbReference type="GO" id="GO:0035999">
    <property type="term" value="P:tetrahydrofolate interconversion"/>
    <property type="evidence" value="ECO:0007669"/>
    <property type="project" value="TreeGrafter"/>
</dbReference>
<keyword evidence="6" id="KW-0436">Ligase</keyword>
<dbReference type="EC" id="6.3.3.2" evidence="5"/>
<evidence type="ECO:0000313" key="6">
    <source>
        <dbReference type="EMBL" id="ADE40532.1"/>
    </source>
</evidence>
<dbReference type="GO" id="GO:0009396">
    <property type="term" value="P:folic acid-containing compound biosynthetic process"/>
    <property type="evidence" value="ECO:0007669"/>
    <property type="project" value="TreeGrafter"/>
</dbReference>
<feature type="binding site" evidence="4">
    <location>
        <position position="84"/>
    </location>
    <ligand>
        <name>substrate</name>
    </ligand>
</feature>
<dbReference type="HOGENOM" id="CLU_066245_0_1_5"/>
<dbReference type="OrthoDB" id="9801938at2"/>
<dbReference type="eggNOG" id="COG0212">
    <property type="taxonomic scope" value="Bacteria"/>
</dbReference>
<comment type="catalytic activity">
    <reaction evidence="5">
        <text>(6S)-5-formyl-5,6,7,8-tetrahydrofolate + ATP = (6R)-5,10-methenyltetrahydrofolate + ADP + phosphate</text>
        <dbReference type="Rhea" id="RHEA:10488"/>
        <dbReference type="ChEBI" id="CHEBI:30616"/>
        <dbReference type="ChEBI" id="CHEBI:43474"/>
        <dbReference type="ChEBI" id="CHEBI:57455"/>
        <dbReference type="ChEBI" id="CHEBI:57457"/>
        <dbReference type="ChEBI" id="CHEBI:456216"/>
        <dbReference type="EC" id="6.3.3.2"/>
    </reaction>
</comment>
<dbReference type="PANTHER" id="PTHR23407">
    <property type="entry name" value="ATPASE INHIBITOR/5-FORMYLTETRAHYDROFOLATE CYCLO-LIGASE"/>
    <property type="match status" value="1"/>
</dbReference>
<dbReference type="EMBL" id="CP001751">
    <property type="protein sequence ID" value="ADE40532.1"/>
    <property type="molecule type" value="Genomic_DNA"/>
</dbReference>
<dbReference type="RefSeq" id="WP_013047159.1">
    <property type="nucleotide sequence ID" value="NC_014010.1"/>
</dbReference>
<evidence type="ECO:0000256" key="5">
    <source>
        <dbReference type="RuleBase" id="RU361279"/>
    </source>
</evidence>
<comment type="similarity">
    <text evidence="1 5">Belongs to the 5-formyltetrahydrofolate cyclo-ligase family.</text>
</comment>
<sequence>MFTLTVSVVAATTVIAGSCEMTSQNVSVDPADEKQALRRAATKTRKILFEQQTHADMAIADYADRLLGQFGRGIYAAYLPIRSELSPLPLVARLADSSVQTAMPITPAPGNPLDFRLWAPGDKLDDGPYDTKQPSTTAPVCAPDVILAPMLAFDSACWRLGYGGGFYDRSIGGLRQTGHKVVTIGVAFSGQQVEQIPTGPYDMALDAVLTPDGLIMPV</sequence>
<feature type="binding site" evidence="4">
    <location>
        <begin position="159"/>
        <end position="167"/>
    </location>
    <ligand>
        <name>ATP</name>
        <dbReference type="ChEBI" id="CHEBI:30616"/>
    </ligand>
</feature>
<dbReference type="KEGG" id="apb:SAR116_2289"/>
<dbReference type="InterPro" id="IPR002698">
    <property type="entry name" value="FTHF_cligase"/>
</dbReference>